<evidence type="ECO:0000256" key="1">
    <source>
        <dbReference type="SAM" id="MobiDB-lite"/>
    </source>
</evidence>
<feature type="region of interest" description="Disordered" evidence="1">
    <location>
        <begin position="210"/>
        <end position="231"/>
    </location>
</feature>
<reference evidence="2" key="1">
    <citation type="submission" date="2025-08" db="UniProtKB">
        <authorList>
            <consortium name="Ensembl"/>
        </authorList>
    </citation>
    <scope>IDENTIFICATION</scope>
</reference>
<protein>
    <recommendedName>
        <fullName evidence="4">Band 4.1-like protein 5</fullName>
    </recommendedName>
</protein>
<evidence type="ECO:0008006" key="4">
    <source>
        <dbReference type="Google" id="ProtNLM"/>
    </source>
</evidence>
<dbReference type="AlphaFoldDB" id="A0A8B9Q8Z3"/>
<keyword evidence="3" id="KW-1185">Reference proteome</keyword>
<name>A0A8B9Q8Z3_APTOW</name>
<accession>A0A8B9Q8Z3</accession>
<dbReference type="Ensembl" id="ENSAOWT00000025276.1">
    <property type="protein sequence ID" value="ENSAOWP00000022314.1"/>
    <property type="gene ID" value="ENSAOWG00000015066.1"/>
</dbReference>
<proteinExistence type="predicted"/>
<sequence length="247" mass="25861">MPTACPNININVQDEVVKLTDKCLNNAIESPIPVAAWLPADIKSNILKAQAETGHKVTREDSLTGIKNSNVQDAAVRSIPAGKTQSSPPATSPGFQEPRELLKAISASNTIIPNALNEDNAASDHEELLIPADLAPAEEAAVLKSAPDDQDVSLTSLTENLIDFTEAAPRVSSQTTITPRWIVPTGLISNGPLGIDIALALKAVKGSTEALSSPAGLPPSQQTSEVLASPVTEDAPVRTKCLLTTEL</sequence>
<dbReference type="Proteomes" id="UP000694424">
    <property type="component" value="Unplaced"/>
</dbReference>
<evidence type="ECO:0000313" key="2">
    <source>
        <dbReference type="Ensembl" id="ENSAOWP00000022314.1"/>
    </source>
</evidence>
<reference evidence="2" key="2">
    <citation type="submission" date="2025-09" db="UniProtKB">
        <authorList>
            <consortium name="Ensembl"/>
        </authorList>
    </citation>
    <scope>IDENTIFICATION</scope>
</reference>
<organism evidence="2 3">
    <name type="scientific">Apteryx owenii</name>
    <name type="common">Little spotted kiwi</name>
    <dbReference type="NCBI Taxonomy" id="8824"/>
    <lineage>
        <taxon>Eukaryota</taxon>
        <taxon>Metazoa</taxon>
        <taxon>Chordata</taxon>
        <taxon>Craniata</taxon>
        <taxon>Vertebrata</taxon>
        <taxon>Euteleostomi</taxon>
        <taxon>Archelosauria</taxon>
        <taxon>Archosauria</taxon>
        <taxon>Dinosauria</taxon>
        <taxon>Saurischia</taxon>
        <taxon>Theropoda</taxon>
        <taxon>Coelurosauria</taxon>
        <taxon>Aves</taxon>
        <taxon>Palaeognathae</taxon>
        <taxon>Apterygiformes</taxon>
        <taxon>Apterygidae</taxon>
        <taxon>Apteryx</taxon>
    </lineage>
</organism>
<evidence type="ECO:0000313" key="3">
    <source>
        <dbReference type="Proteomes" id="UP000694424"/>
    </source>
</evidence>